<dbReference type="STRING" id="1407499.HHUB_3268"/>
<dbReference type="OrthoDB" id="378624at2157"/>
<dbReference type="KEGG" id="hhb:Hhub_3268"/>
<dbReference type="AlphaFoldDB" id="A0A0U5D021"/>
<evidence type="ECO:0000313" key="2">
    <source>
        <dbReference type="Proteomes" id="UP000066737"/>
    </source>
</evidence>
<name>A0A0U5D021_9EURY</name>
<dbReference type="EMBL" id="LN831302">
    <property type="protein sequence ID" value="CQH60665.1"/>
    <property type="molecule type" value="Genomic_DNA"/>
</dbReference>
<protein>
    <submittedName>
        <fullName evidence="1">Uncharacterized protein</fullName>
    </submittedName>
</protein>
<proteinExistence type="predicted"/>
<sequence length="74" mass="7749">MGRDLTALAAAATTKYINAEPRVTGMLKRAGVIDATVGHSSRIGVSVPDSGEDDDEQRAAGLAGLLSWCRRLAH</sequence>
<evidence type="ECO:0000313" key="1">
    <source>
        <dbReference type="EMBL" id="CQH60665.1"/>
    </source>
</evidence>
<dbReference type="RefSeq" id="WP_059057626.1">
    <property type="nucleotide sequence ID" value="NZ_CEML01000001.1"/>
</dbReference>
<dbReference type="Proteomes" id="UP000066737">
    <property type="component" value="Chromosome I"/>
</dbReference>
<dbReference type="GeneID" id="26659882"/>
<gene>
    <name evidence="1" type="ORF">HHUB_3268</name>
</gene>
<organism evidence="1 2">
    <name type="scientific">Halobacterium hubeiense</name>
    <dbReference type="NCBI Taxonomy" id="1407499"/>
    <lineage>
        <taxon>Archaea</taxon>
        <taxon>Methanobacteriati</taxon>
        <taxon>Methanobacteriota</taxon>
        <taxon>Stenosarchaea group</taxon>
        <taxon>Halobacteria</taxon>
        <taxon>Halobacteriales</taxon>
        <taxon>Halobacteriaceae</taxon>
        <taxon>Halobacterium</taxon>
    </lineage>
</organism>
<reference evidence="2" key="1">
    <citation type="journal article" date="2016" name="Environ. Microbiol.">
        <title>The complete genome of a viable archaeum isolated from 123-million-year-old rock salt.</title>
        <authorList>
            <person name="Jaakkola S.T."/>
            <person name="Pfeiffer F."/>
            <person name="Ravantti J.J."/>
            <person name="Guo Q."/>
            <person name="Liu Y."/>
            <person name="Chen X."/>
            <person name="Ma H."/>
            <person name="Yang C."/>
            <person name="Oksanen H.M."/>
            <person name="Bamford D.H."/>
        </authorList>
    </citation>
    <scope>NUCLEOTIDE SEQUENCE</scope>
    <source>
        <strain evidence="2">JI20-1</strain>
    </source>
</reference>
<keyword evidence="2" id="KW-1185">Reference proteome</keyword>
<accession>A0A0U5D021</accession>